<evidence type="ECO:0000313" key="8">
    <source>
        <dbReference type="Proteomes" id="UP000184076"/>
    </source>
</evidence>
<dbReference type="OrthoDB" id="9803319at2"/>
<dbReference type="GO" id="GO:0051536">
    <property type="term" value="F:iron-sulfur cluster binding"/>
    <property type="evidence" value="ECO:0007669"/>
    <property type="project" value="UniProtKB-KW"/>
</dbReference>
<dbReference type="InterPro" id="IPR017896">
    <property type="entry name" value="4Fe4S_Fe-S-bd"/>
</dbReference>
<dbReference type="Proteomes" id="UP000184076">
    <property type="component" value="Unassembled WGS sequence"/>
</dbReference>
<keyword evidence="4 5" id="KW-0411">Iron-sulfur</keyword>
<keyword evidence="8" id="KW-1185">Reference proteome</keyword>
<evidence type="ECO:0000256" key="1">
    <source>
        <dbReference type="ARBA" id="ARBA00003532"/>
    </source>
</evidence>
<dbReference type="STRING" id="1121391.SAMN02745206_03214"/>
<organism evidence="7 8">
    <name type="scientific">Desulfacinum infernum DSM 9756</name>
    <dbReference type="NCBI Taxonomy" id="1121391"/>
    <lineage>
        <taxon>Bacteria</taxon>
        <taxon>Pseudomonadati</taxon>
        <taxon>Thermodesulfobacteriota</taxon>
        <taxon>Syntrophobacteria</taxon>
        <taxon>Syntrophobacterales</taxon>
        <taxon>Syntrophobacteraceae</taxon>
        <taxon>Desulfacinum</taxon>
    </lineage>
</organism>
<keyword evidence="2 5" id="KW-0479">Metal-binding</keyword>
<dbReference type="GO" id="GO:0005506">
    <property type="term" value="F:iron ion binding"/>
    <property type="evidence" value="ECO:0007669"/>
    <property type="project" value="UniProtKB-UniRule"/>
</dbReference>
<keyword evidence="5" id="KW-0249">Electron transport</keyword>
<evidence type="ECO:0000313" key="7">
    <source>
        <dbReference type="EMBL" id="SHG07632.1"/>
    </source>
</evidence>
<keyword evidence="5" id="KW-0813">Transport</keyword>
<dbReference type="InterPro" id="IPR017900">
    <property type="entry name" value="4Fe4S_Fe_S_CS"/>
</dbReference>
<sequence>MRCPAVDLSECVDCDGCLEVCPEVFRRSDAGYIEVADLEDYPQACVDEAIMMCPAHCISWEETETAP</sequence>
<dbReference type="RefSeq" id="WP_073041276.1">
    <property type="nucleotide sequence ID" value="NZ_FQVB01000040.1"/>
</dbReference>
<dbReference type="InterPro" id="IPR001080">
    <property type="entry name" value="3Fe4S_ferredoxin"/>
</dbReference>
<dbReference type="PROSITE" id="PS00198">
    <property type="entry name" value="4FE4S_FER_1"/>
    <property type="match status" value="1"/>
</dbReference>
<dbReference type="PROSITE" id="PS51379">
    <property type="entry name" value="4FE4S_FER_2"/>
    <property type="match status" value="1"/>
</dbReference>
<feature type="domain" description="4Fe-4S ferredoxin-type" evidence="6">
    <location>
        <begin position="2"/>
        <end position="30"/>
    </location>
</feature>
<dbReference type="GO" id="GO:0009055">
    <property type="term" value="F:electron transfer activity"/>
    <property type="evidence" value="ECO:0007669"/>
    <property type="project" value="UniProtKB-UniRule"/>
</dbReference>
<reference evidence="8" key="1">
    <citation type="submission" date="2016-11" db="EMBL/GenBank/DDBJ databases">
        <authorList>
            <person name="Varghese N."/>
            <person name="Submissions S."/>
        </authorList>
    </citation>
    <scope>NUCLEOTIDE SEQUENCE [LARGE SCALE GENOMIC DNA]</scope>
    <source>
        <strain evidence="8">DSM 9756</strain>
    </source>
</reference>
<gene>
    <name evidence="7" type="ORF">SAMN02745206_03214</name>
</gene>
<evidence type="ECO:0000256" key="5">
    <source>
        <dbReference type="RuleBase" id="RU368020"/>
    </source>
</evidence>
<evidence type="ECO:0000256" key="4">
    <source>
        <dbReference type="ARBA" id="ARBA00023014"/>
    </source>
</evidence>
<dbReference type="AlphaFoldDB" id="A0A1M5GW33"/>
<dbReference type="Gene3D" id="3.30.70.20">
    <property type="match status" value="1"/>
</dbReference>
<comment type="function">
    <text evidence="1 5">Ferredoxins are iron-sulfur proteins that transfer electrons in a wide variety of metabolic reactions.</text>
</comment>
<protein>
    <recommendedName>
        <fullName evidence="5">Ferredoxin</fullName>
    </recommendedName>
</protein>
<dbReference type="Pfam" id="PF13370">
    <property type="entry name" value="Fer4_13"/>
    <property type="match status" value="1"/>
</dbReference>
<dbReference type="SUPFAM" id="SSF54862">
    <property type="entry name" value="4Fe-4S ferredoxins"/>
    <property type="match status" value="1"/>
</dbReference>
<keyword evidence="3 5" id="KW-0408">Iron</keyword>
<dbReference type="EMBL" id="FQVB01000040">
    <property type="protein sequence ID" value="SHG07632.1"/>
    <property type="molecule type" value="Genomic_DNA"/>
</dbReference>
<evidence type="ECO:0000256" key="3">
    <source>
        <dbReference type="ARBA" id="ARBA00023004"/>
    </source>
</evidence>
<accession>A0A1M5GW33</accession>
<evidence type="ECO:0000256" key="2">
    <source>
        <dbReference type="ARBA" id="ARBA00022723"/>
    </source>
</evidence>
<dbReference type="PRINTS" id="PR00352">
    <property type="entry name" value="3FE4SFRDOXIN"/>
</dbReference>
<proteinExistence type="predicted"/>
<evidence type="ECO:0000259" key="6">
    <source>
        <dbReference type="PROSITE" id="PS51379"/>
    </source>
</evidence>
<name>A0A1M5GW33_9BACT</name>